<evidence type="ECO:0000259" key="4">
    <source>
        <dbReference type="PROSITE" id="PS51000"/>
    </source>
</evidence>
<dbReference type="InterPro" id="IPR000485">
    <property type="entry name" value="AsnC-type_HTH_dom"/>
</dbReference>
<dbReference type="Pfam" id="PF13412">
    <property type="entry name" value="HTH_24"/>
    <property type="match status" value="1"/>
</dbReference>
<dbReference type="InterPro" id="IPR001034">
    <property type="entry name" value="DeoR_HTH"/>
</dbReference>
<feature type="domain" description="HTH asnC-type" evidence="3">
    <location>
        <begin position="16"/>
        <end position="55"/>
    </location>
</feature>
<evidence type="ECO:0000256" key="1">
    <source>
        <dbReference type="ARBA" id="ARBA00023015"/>
    </source>
</evidence>
<reference evidence="5" key="1">
    <citation type="submission" date="2021-06" db="EMBL/GenBank/DDBJ databases">
        <title>A collection of bacterial strains from the Burkholderia cepacia Research Laboratory and Repository.</title>
        <authorList>
            <person name="Lipuma J."/>
            <person name="Spilker T."/>
        </authorList>
    </citation>
    <scope>NUCLEOTIDE SEQUENCE</scope>
    <source>
        <strain evidence="5">AU37435</strain>
    </source>
</reference>
<evidence type="ECO:0000256" key="2">
    <source>
        <dbReference type="ARBA" id="ARBA00023163"/>
    </source>
</evidence>
<accession>A0AAP2HQY7</accession>
<keyword evidence="1" id="KW-0805">Transcription regulation</keyword>
<evidence type="ECO:0000313" key="5">
    <source>
        <dbReference type="EMBL" id="MBU9360236.1"/>
    </source>
</evidence>
<dbReference type="InterPro" id="IPR011991">
    <property type="entry name" value="ArsR-like_HTH"/>
</dbReference>
<dbReference type="GO" id="GO:0003700">
    <property type="term" value="F:DNA-binding transcription factor activity"/>
    <property type="evidence" value="ECO:0007669"/>
    <property type="project" value="InterPro"/>
</dbReference>
<evidence type="ECO:0000313" key="6">
    <source>
        <dbReference type="Proteomes" id="UP001196915"/>
    </source>
</evidence>
<feature type="domain" description="HTH deoR-type" evidence="4">
    <location>
        <begin position="10"/>
        <end position="65"/>
    </location>
</feature>
<protein>
    <submittedName>
        <fullName evidence="5">Winged helix-turn-helix transcriptional regulator</fullName>
    </submittedName>
</protein>
<dbReference type="PROSITE" id="PS50956">
    <property type="entry name" value="HTH_ASNC_2"/>
    <property type="match status" value="1"/>
</dbReference>
<dbReference type="AlphaFoldDB" id="A0AAP2HQY7"/>
<comment type="caution">
    <text evidence="5">The sequence shown here is derived from an EMBL/GenBank/DDBJ whole genome shotgun (WGS) entry which is preliminary data.</text>
</comment>
<sequence length="97" mass="10966">MLDMLHPLLTDARNVELLKLLLADPRMSVSELARQLRVSAPTVRERLARLEERGVYAGSSSNSIQRRLGCRSRCSSGSGRCRDNWARLSNSPKLCRR</sequence>
<dbReference type="Proteomes" id="UP001196915">
    <property type="component" value="Unassembled WGS sequence"/>
</dbReference>
<dbReference type="GO" id="GO:0043565">
    <property type="term" value="F:sequence-specific DNA binding"/>
    <property type="evidence" value="ECO:0007669"/>
    <property type="project" value="InterPro"/>
</dbReference>
<proteinExistence type="predicted"/>
<evidence type="ECO:0000259" key="3">
    <source>
        <dbReference type="PROSITE" id="PS50956"/>
    </source>
</evidence>
<name>A0AAP2HQY7_9BURK</name>
<dbReference type="EMBL" id="JAHPMX010000025">
    <property type="protein sequence ID" value="MBU9360236.1"/>
    <property type="molecule type" value="Genomic_DNA"/>
</dbReference>
<dbReference type="PROSITE" id="PS51000">
    <property type="entry name" value="HTH_DEOR_2"/>
    <property type="match status" value="1"/>
</dbReference>
<keyword evidence="2" id="KW-0804">Transcription</keyword>
<organism evidence="5 6">
    <name type="scientific">Burkholderia multivorans</name>
    <dbReference type="NCBI Taxonomy" id="87883"/>
    <lineage>
        <taxon>Bacteria</taxon>
        <taxon>Pseudomonadati</taxon>
        <taxon>Pseudomonadota</taxon>
        <taxon>Betaproteobacteria</taxon>
        <taxon>Burkholderiales</taxon>
        <taxon>Burkholderiaceae</taxon>
        <taxon>Burkholderia</taxon>
        <taxon>Burkholderia cepacia complex</taxon>
    </lineage>
</organism>
<gene>
    <name evidence="5" type="ORF">KTE52_28275</name>
</gene>
<dbReference type="CDD" id="cd00090">
    <property type="entry name" value="HTH_ARSR"/>
    <property type="match status" value="1"/>
</dbReference>